<gene>
    <name evidence="3" type="ORF">ACFQO7_33370</name>
</gene>
<evidence type="ECO:0000313" key="3">
    <source>
        <dbReference type="EMBL" id="MFC7247378.1"/>
    </source>
</evidence>
<accession>A0ABW2HAL1</accession>
<keyword evidence="2" id="KW-0812">Transmembrane</keyword>
<organism evidence="3 4">
    <name type="scientific">Catellatospora aurea</name>
    <dbReference type="NCBI Taxonomy" id="1337874"/>
    <lineage>
        <taxon>Bacteria</taxon>
        <taxon>Bacillati</taxon>
        <taxon>Actinomycetota</taxon>
        <taxon>Actinomycetes</taxon>
        <taxon>Micromonosporales</taxon>
        <taxon>Micromonosporaceae</taxon>
        <taxon>Catellatospora</taxon>
    </lineage>
</organism>
<keyword evidence="2" id="KW-0472">Membrane</keyword>
<feature type="compositionally biased region" description="Low complexity" evidence="1">
    <location>
        <begin position="81"/>
        <end position="104"/>
    </location>
</feature>
<reference evidence="4" key="1">
    <citation type="journal article" date="2019" name="Int. J. Syst. Evol. Microbiol.">
        <title>The Global Catalogue of Microorganisms (GCM) 10K type strain sequencing project: providing services to taxonomists for standard genome sequencing and annotation.</title>
        <authorList>
            <consortium name="The Broad Institute Genomics Platform"/>
            <consortium name="The Broad Institute Genome Sequencing Center for Infectious Disease"/>
            <person name="Wu L."/>
            <person name="Ma J."/>
        </authorList>
    </citation>
    <scope>NUCLEOTIDE SEQUENCE [LARGE SCALE GENOMIC DNA]</scope>
    <source>
        <strain evidence="4">CGMCC 1.9106</strain>
    </source>
</reference>
<comment type="caution">
    <text evidence="3">The sequence shown here is derived from an EMBL/GenBank/DDBJ whole genome shotgun (WGS) entry which is preliminary data.</text>
</comment>
<dbReference type="Proteomes" id="UP001596392">
    <property type="component" value="Unassembled WGS sequence"/>
</dbReference>
<feature type="region of interest" description="Disordered" evidence="1">
    <location>
        <begin position="68"/>
        <end position="104"/>
    </location>
</feature>
<protein>
    <submittedName>
        <fullName evidence="3">Uncharacterized protein</fullName>
    </submittedName>
</protein>
<feature type="transmembrane region" description="Helical" evidence="2">
    <location>
        <begin position="44"/>
        <end position="65"/>
    </location>
</feature>
<keyword evidence="4" id="KW-1185">Reference proteome</keyword>
<dbReference type="RefSeq" id="WP_376810119.1">
    <property type="nucleotide sequence ID" value="NZ_JBHTAC010000055.1"/>
</dbReference>
<proteinExistence type="predicted"/>
<name>A0ABW2HAL1_9ACTN</name>
<keyword evidence="2" id="KW-1133">Transmembrane helix</keyword>
<evidence type="ECO:0000313" key="4">
    <source>
        <dbReference type="Proteomes" id="UP001596392"/>
    </source>
</evidence>
<evidence type="ECO:0000256" key="1">
    <source>
        <dbReference type="SAM" id="MobiDB-lite"/>
    </source>
</evidence>
<evidence type="ECO:0000256" key="2">
    <source>
        <dbReference type="SAM" id="Phobius"/>
    </source>
</evidence>
<sequence>MTDFDDDLITDAFAGFAAAAAPSVRATGAGAVRHTVKRRRARTTAALSVLGVLLLAAPALAYASLDRGSQGPPDPMASTQVAVSPSGASSPSATPSPSVAPSTAHTPAKLVLGPLGYGDLRLGQNPAEALATGLVDANGKIDDGKTCNSSAVLMGTPAPEDEYDVDGMLFFSQRLGLAAIYAMPGVETPEGLRLGMTYDELIAIYPSWESVVEPDRPLGRGYVDVPGNPAARYRIEMDHTSVIQISLQLRNQDCYE</sequence>
<dbReference type="EMBL" id="JBHTAC010000055">
    <property type="protein sequence ID" value="MFC7247378.1"/>
    <property type="molecule type" value="Genomic_DNA"/>
</dbReference>